<dbReference type="OrthoDB" id="191995at2759"/>
<keyword evidence="2" id="KW-1185">Reference proteome</keyword>
<dbReference type="CTD" id="20314466"/>
<accession>A0A075A418</accession>
<reference evidence="1 2" key="1">
    <citation type="submission" date="2013-11" db="EMBL/GenBank/DDBJ databases">
        <title>Opisthorchis viverrini - life in the bile duct.</title>
        <authorList>
            <person name="Young N.D."/>
            <person name="Nagarajan N."/>
            <person name="Lin S.J."/>
            <person name="Korhonen P.K."/>
            <person name="Jex A.R."/>
            <person name="Hall R.S."/>
            <person name="Safavi-Hemami H."/>
            <person name="Kaewkong W."/>
            <person name="Bertrand D."/>
            <person name="Gao S."/>
            <person name="Seet Q."/>
            <person name="Wongkham S."/>
            <person name="Teh B.T."/>
            <person name="Wongkham C."/>
            <person name="Intapan P.M."/>
            <person name="Maleewong W."/>
            <person name="Yang X."/>
            <person name="Hu M."/>
            <person name="Wang Z."/>
            <person name="Hofmann A."/>
            <person name="Sternberg P.W."/>
            <person name="Tan P."/>
            <person name="Wang J."/>
            <person name="Gasser R.B."/>
        </authorList>
    </citation>
    <scope>NUCLEOTIDE SEQUENCE [LARGE SCALE GENOMIC DNA]</scope>
</reference>
<evidence type="ECO:0000313" key="2">
    <source>
        <dbReference type="Proteomes" id="UP000054324"/>
    </source>
</evidence>
<dbReference type="GeneID" id="20314466"/>
<proteinExistence type="predicted"/>
<protein>
    <submittedName>
        <fullName evidence="1">Uncharacterized protein</fullName>
    </submittedName>
</protein>
<dbReference type="Proteomes" id="UP000054324">
    <property type="component" value="Unassembled WGS sequence"/>
</dbReference>
<name>A0A075A418_OPIVI</name>
<gene>
    <name evidence="1" type="ORF">T265_00278</name>
</gene>
<dbReference type="AlphaFoldDB" id="A0A075A418"/>
<dbReference type="EMBL" id="KL596620">
    <property type="protein sequence ID" value="KER34106.1"/>
    <property type="molecule type" value="Genomic_DNA"/>
</dbReference>
<evidence type="ECO:0000313" key="1">
    <source>
        <dbReference type="EMBL" id="KER34106.1"/>
    </source>
</evidence>
<dbReference type="RefSeq" id="XP_009162250.1">
    <property type="nucleotide sequence ID" value="XM_009163986.1"/>
</dbReference>
<organism evidence="1 2">
    <name type="scientific">Opisthorchis viverrini</name>
    <name type="common">Southeast Asian liver fluke</name>
    <dbReference type="NCBI Taxonomy" id="6198"/>
    <lineage>
        <taxon>Eukaryota</taxon>
        <taxon>Metazoa</taxon>
        <taxon>Spiralia</taxon>
        <taxon>Lophotrochozoa</taxon>
        <taxon>Platyhelminthes</taxon>
        <taxon>Trematoda</taxon>
        <taxon>Digenea</taxon>
        <taxon>Opisthorchiida</taxon>
        <taxon>Opisthorchiata</taxon>
        <taxon>Opisthorchiidae</taxon>
        <taxon>Opisthorchis</taxon>
    </lineage>
</organism>
<dbReference type="KEGG" id="ovi:T265_00278"/>
<sequence length="67" mass="7596">MQSIHLHRDILDERFSWVPAWWLRRRGNQGSRGLNPTRASHLLFSGLGQPSSIAYLVSPSDGMAARH</sequence>